<feature type="compositionally biased region" description="Polar residues" evidence="5">
    <location>
        <begin position="619"/>
        <end position="632"/>
    </location>
</feature>
<dbReference type="GO" id="GO:0004857">
    <property type="term" value="F:enzyme inhibitor activity"/>
    <property type="evidence" value="ECO:0007669"/>
    <property type="project" value="TreeGrafter"/>
</dbReference>
<feature type="repeat" description="ANK" evidence="4">
    <location>
        <begin position="47"/>
        <end position="79"/>
    </location>
</feature>
<dbReference type="EnsemblMetazoa" id="CLYHEMT017513.1">
    <property type="protein sequence ID" value="CLYHEMP017513.1"/>
    <property type="gene ID" value="CLYHEMG017513"/>
</dbReference>
<feature type="compositionally biased region" description="Polar residues" evidence="5">
    <location>
        <begin position="349"/>
        <end position="363"/>
    </location>
</feature>
<keyword evidence="1" id="KW-0217">Developmental protein</keyword>
<feature type="compositionally biased region" description="Pro residues" evidence="5">
    <location>
        <begin position="426"/>
        <end position="442"/>
    </location>
</feature>
<organism evidence="6 7">
    <name type="scientific">Clytia hemisphaerica</name>
    <dbReference type="NCBI Taxonomy" id="252671"/>
    <lineage>
        <taxon>Eukaryota</taxon>
        <taxon>Metazoa</taxon>
        <taxon>Cnidaria</taxon>
        <taxon>Hydrozoa</taxon>
        <taxon>Hydroidolina</taxon>
        <taxon>Leptothecata</taxon>
        <taxon>Obeliida</taxon>
        <taxon>Clytiidae</taxon>
        <taxon>Clytia</taxon>
    </lineage>
</organism>
<dbReference type="PROSITE" id="PS50297">
    <property type="entry name" value="ANK_REP_REGION"/>
    <property type="match status" value="2"/>
</dbReference>
<evidence type="ECO:0000256" key="5">
    <source>
        <dbReference type="SAM" id="MobiDB-lite"/>
    </source>
</evidence>
<keyword evidence="4" id="KW-0040">ANK repeat</keyword>
<feature type="compositionally biased region" description="Polar residues" evidence="5">
    <location>
        <begin position="598"/>
        <end position="608"/>
    </location>
</feature>
<dbReference type="PANTHER" id="PTHR24179">
    <property type="entry name" value="PROTEIN PHOSPHATASE 1 REGULATORY SUBUNIT 12"/>
    <property type="match status" value="1"/>
</dbReference>
<name>A0A7M5X4R1_9CNID</name>
<dbReference type="InterPro" id="IPR036770">
    <property type="entry name" value="Ankyrin_rpt-contain_sf"/>
</dbReference>
<dbReference type="GO" id="GO:0005737">
    <property type="term" value="C:cytoplasm"/>
    <property type="evidence" value="ECO:0007669"/>
    <property type="project" value="TreeGrafter"/>
</dbReference>
<feature type="compositionally biased region" description="Low complexity" evidence="5">
    <location>
        <begin position="338"/>
        <end position="348"/>
    </location>
</feature>
<dbReference type="GeneID" id="136813680"/>
<feature type="compositionally biased region" description="Polar residues" evidence="5">
    <location>
        <begin position="446"/>
        <end position="494"/>
    </location>
</feature>
<protein>
    <submittedName>
        <fullName evidence="6">Uncharacterized protein</fullName>
    </submittedName>
</protein>
<feature type="compositionally biased region" description="Low complexity" evidence="5">
    <location>
        <begin position="253"/>
        <end position="270"/>
    </location>
</feature>
<proteinExistence type="inferred from homology"/>
<evidence type="ECO:0000256" key="4">
    <source>
        <dbReference type="PROSITE-ProRule" id="PRU00023"/>
    </source>
</evidence>
<accession>A0A7M5X4R1</accession>
<feature type="repeat" description="ANK" evidence="4">
    <location>
        <begin position="80"/>
        <end position="112"/>
    </location>
</feature>
<evidence type="ECO:0000256" key="2">
    <source>
        <dbReference type="ARBA" id="ARBA00022737"/>
    </source>
</evidence>
<feature type="region of interest" description="Disordered" evidence="5">
    <location>
        <begin position="177"/>
        <end position="203"/>
    </location>
</feature>
<feature type="region of interest" description="Disordered" evidence="5">
    <location>
        <begin position="305"/>
        <end position="379"/>
    </location>
</feature>
<evidence type="ECO:0000313" key="7">
    <source>
        <dbReference type="Proteomes" id="UP000594262"/>
    </source>
</evidence>
<feature type="compositionally biased region" description="Basic residues" evidence="5">
    <location>
        <begin position="185"/>
        <end position="194"/>
    </location>
</feature>
<sequence>MFKFVMTKNSIELFHRAILSNDLSRTKLILEEAMKDPRFDIDEINEEGLTALQFSCFAGHLEIVKVLISYKADVKKRDRDGNSLLHAAALAGKVDIVKYLLRCGIKPTIRNDDNQMPIDFSEEIAIIVILLRAMLDQGYLEEMQEYMIDHPKLKRNIFEELKRVKCRETEQNQILQELPYSSHTSPRRQINKSRKPSDELQGRSISTFSKLSDSMQYLDQIDRNETNNNYNQHYHKNNGYSYDNAPTLKRNNSTSSSSSHGSRSSRSSKGSGAGILRHESNDYESRHKQTQKYLENRFPQSMKSVSFESDHQGGNNRSYSDGYHSDSFDDKIPKGRLSRSSSISSHSSNHTGVFSDTCSNFDFPTQPPPHEPPKTPTPQQEEAIYANFQPVRSNSLPTIAEGENIYENLPLRGIKPSPKQQTPKFVAPPLPPRQPTTPPKPKPQQSNRHSNLYEYESTSYSTNTYQRDTSYPVNTNQRDTSYSANERQLGSETDSGIDINETAGRVFALSLDDQQQPIYPETPNIVEPPTQTSYSKPIGIYYSQQMNVTARQSGKRDNNVLIAANTHAHLNPKYRSWNGRTLLESQQQAQDNLAPYSNHGSRSSGHPQRTSRDDYDVYKSQQAHAQEQNGYQAQRRHTNSGLELRQFNFDHQPEIML</sequence>
<dbReference type="PROSITE" id="PS50088">
    <property type="entry name" value="ANK_REPEAT"/>
    <property type="match status" value="2"/>
</dbReference>
<feature type="region of interest" description="Disordered" evidence="5">
    <location>
        <begin position="589"/>
        <end position="635"/>
    </location>
</feature>
<dbReference type="Proteomes" id="UP000594262">
    <property type="component" value="Unplaced"/>
</dbReference>
<feature type="compositionally biased region" description="Polar residues" evidence="5">
    <location>
        <begin position="305"/>
        <end position="319"/>
    </location>
</feature>
<dbReference type="InterPro" id="IPR002110">
    <property type="entry name" value="Ankyrin_rpt"/>
</dbReference>
<evidence type="ECO:0000313" key="6">
    <source>
        <dbReference type="EnsemblMetazoa" id="CLYHEMP017513.1"/>
    </source>
</evidence>
<feature type="region of interest" description="Disordered" evidence="5">
    <location>
        <begin position="410"/>
        <end position="497"/>
    </location>
</feature>
<feature type="compositionally biased region" description="Basic and acidic residues" evidence="5">
    <location>
        <begin position="323"/>
        <end position="333"/>
    </location>
</feature>
<evidence type="ECO:0000256" key="1">
    <source>
        <dbReference type="ARBA" id="ARBA00022473"/>
    </source>
</evidence>
<dbReference type="SMART" id="SM00248">
    <property type="entry name" value="ANK"/>
    <property type="match status" value="3"/>
</dbReference>
<keyword evidence="7" id="KW-1185">Reference proteome</keyword>
<dbReference type="OrthoDB" id="5314041at2759"/>
<keyword evidence="2" id="KW-0677">Repeat</keyword>
<dbReference type="Gene3D" id="1.25.40.20">
    <property type="entry name" value="Ankyrin repeat-containing domain"/>
    <property type="match status" value="1"/>
</dbReference>
<dbReference type="Pfam" id="PF12796">
    <property type="entry name" value="Ank_2"/>
    <property type="match status" value="1"/>
</dbReference>
<feature type="compositionally biased region" description="Pro residues" evidence="5">
    <location>
        <begin position="365"/>
        <end position="376"/>
    </location>
</feature>
<dbReference type="AlphaFoldDB" id="A0A7M5X4R1"/>
<feature type="region of interest" description="Disordered" evidence="5">
    <location>
        <begin position="226"/>
        <end position="290"/>
    </location>
</feature>
<dbReference type="PANTHER" id="PTHR24179:SF21">
    <property type="entry name" value="MYOSIN BINDING SUBUNIT, ISOFORM O"/>
    <property type="match status" value="1"/>
</dbReference>
<comment type="similarity">
    <text evidence="3">Belongs to the NRARP family.</text>
</comment>
<feature type="compositionally biased region" description="Basic and acidic residues" evidence="5">
    <location>
        <begin position="276"/>
        <end position="287"/>
    </location>
</feature>
<dbReference type="RefSeq" id="XP_066926277.1">
    <property type="nucleotide sequence ID" value="XM_067070176.1"/>
</dbReference>
<dbReference type="InterPro" id="IPR051226">
    <property type="entry name" value="PP1_Regulatory_Subunit"/>
</dbReference>
<reference evidence="6" key="1">
    <citation type="submission" date="2021-01" db="UniProtKB">
        <authorList>
            <consortium name="EnsemblMetazoa"/>
        </authorList>
    </citation>
    <scope>IDENTIFICATION</scope>
</reference>
<dbReference type="SUPFAM" id="SSF48403">
    <property type="entry name" value="Ankyrin repeat"/>
    <property type="match status" value="1"/>
</dbReference>
<evidence type="ECO:0000256" key="3">
    <source>
        <dbReference type="ARBA" id="ARBA00038386"/>
    </source>
</evidence>
<dbReference type="GO" id="GO:0019208">
    <property type="term" value="F:phosphatase regulator activity"/>
    <property type="evidence" value="ECO:0007669"/>
    <property type="project" value="TreeGrafter"/>
</dbReference>